<keyword evidence="2" id="KW-0472">Membrane</keyword>
<dbReference type="STRING" id="666685.R2APBS1_3452"/>
<feature type="transmembrane region" description="Helical" evidence="2">
    <location>
        <begin position="130"/>
        <end position="147"/>
    </location>
</feature>
<reference evidence="3 4" key="1">
    <citation type="submission" date="2012-04" db="EMBL/GenBank/DDBJ databases">
        <title>Complete genome of Rhodanobacter sp. 2APBS1.</title>
        <authorList>
            <consortium name="US DOE Joint Genome Institute"/>
            <person name="Huntemann M."/>
            <person name="Wei C.-L."/>
            <person name="Han J."/>
            <person name="Detter J.C."/>
            <person name="Han C."/>
            <person name="Tapia R."/>
            <person name="Munk A.C.C."/>
            <person name="Chen A."/>
            <person name="Krypides N."/>
            <person name="Mavromatis K."/>
            <person name="Markowitz V."/>
            <person name="Szeto E."/>
            <person name="Ivanova N."/>
            <person name="Mikhailova N."/>
            <person name="Ovchinnikova G."/>
            <person name="Pagani I."/>
            <person name="Pati A."/>
            <person name="Goodwin L."/>
            <person name="Peters L."/>
            <person name="Pitluck S."/>
            <person name="Woyke T."/>
            <person name="Prakash O."/>
            <person name="Elkins J."/>
            <person name="Brown S."/>
            <person name="Palumbo A."/>
            <person name="Hemme C."/>
            <person name="Zhou J."/>
            <person name="Watson D."/>
            <person name="Jardine P."/>
            <person name="Kostka J."/>
            <person name="Green S."/>
        </authorList>
    </citation>
    <scope>NUCLEOTIDE SEQUENCE [LARGE SCALE GENOMIC DNA]</scope>
    <source>
        <strain evidence="3 4">2APBS1</strain>
    </source>
</reference>
<dbReference type="EMBL" id="CP003470">
    <property type="protein sequence ID" value="AGG90515.1"/>
    <property type="molecule type" value="Genomic_DNA"/>
</dbReference>
<keyword evidence="2" id="KW-1133">Transmembrane helix</keyword>
<proteinExistence type="predicted"/>
<dbReference type="KEGG" id="rhd:R2APBS1_3452"/>
<dbReference type="Proteomes" id="UP000011859">
    <property type="component" value="Chromosome"/>
</dbReference>
<organism evidence="3 4">
    <name type="scientific">Rhodanobacter denitrificans</name>
    <dbReference type="NCBI Taxonomy" id="666685"/>
    <lineage>
        <taxon>Bacteria</taxon>
        <taxon>Pseudomonadati</taxon>
        <taxon>Pseudomonadota</taxon>
        <taxon>Gammaproteobacteria</taxon>
        <taxon>Lysobacterales</taxon>
        <taxon>Rhodanobacteraceae</taxon>
        <taxon>Rhodanobacter</taxon>
    </lineage>
</organism>
<feature type="region of interest" description="Disordered" evidence="1">
    <location>
        <begin position="158"/>
        <end position="186"/>
    </location>
</feature>
<gene>
    <name evidence="3" type="ORF">R2APBS1_3452</name>
</gene>
<evidence type="ECO:0000256" key="2">
    <source>
        <dbReference type="SAM" id="Phobius"/>
    </source>
</evidence>
<dbReference type="eggNOG" id="ENOG5032SH4">
    <property type="taxonomic scope" value="Bacteria"/>
</dbReference>
<protein>
    <submittedName>
        <fullName evidence="3">Uncharacterized protein</fullName>
    </submittedName>
</protein>
<dbReference type="RefSeq" id="WP_015448829.1">
    <property type="nucleotide sequence ID" value="NC_020541.1"/>
</dbReference>
<sequence length="418" mass="45855">MTQHTDDPIPPFDDPAHEREWLAQERAMQRERLQLDPAGDDARGRRYRLIARALREPSPEALPADFARQLAARVAASPARAASGTRFEFLLMLALAAVLVVATGVVVAIYGSTWLPSFAALLPTPHAPATHWLLMLAGCLGASWLLGRWQRHIHGPTARIPEPARHPAQAGAGQSATLRTSPAIPGDSMHLELPKVRLESFKDFAKHYLMIVLSILTALGLEAWIEYTHHAHAAEAAGVRIDAEIRSNLDAVDSSLAQDERQAKRLAAIRDSLLQDFKTHVPEAAIAQHIQTLVAARHFNLNLNWPTLRHEAWDVAVADQSASWIDKQRMQRYSAVYASQRDVGAGLGANLALVMDGPQMIDAMTDLEAGNVQPREFLHVISQMATMLDQARQNLQTLQQHLRDALPGQTGGSAASHP</sequence>
<evidence type="ECO:0000313" key="4">
    <source>
        <dbReference type="Proteomes" id="UP000011859"/>
    </source>
</evidence>
<evidence type="ECO:0000313" key="3">
    <source>
        <dbReference type="EMBL" id="AGG90515.1"/>
    </source>
</evidence>
<keyword evidence="2" id="KW-0812">Transmembrane</keyword>
<keyword evidence="4" id="KW-1185">Reference proteome</keyword>
<accession>M4NHV6</accession>
<dbReference type="HOGENOM" id="CLU_657001_0_0_6"/>
<evidence type="ECO:0000256" key="1">
    <source>
        <dbReference type="SAM" id="MobiDB-lite"/>
    </source>
</evidence>
<name>M4NHV6_9GAMM</name>
<dbReference type="AlphaFoldDB" id="M4NHV6"/>
<feature type="transmembrane region" description="Helical" evidence="2">
    <location>
        <begin position="89"/>
        <end position="110"/>
    </location>
</feature>